<dbReference type="Pfam" id="PF02581">
    <property type="entry name" value="TMP-TENI"/>
    <property type="match status" value="1"/>
</dbReference>
<dbReference type="CDD" id="cd03425">
    <property type="entry name" value="NUDIX_MutT_NudA_like"/>
    <property type="match status" value="1"/>
</dbReference>
<evidence type="ECO:0000259" key="17">
    <source>
        <dbReference type="PROSITE" id="PS51462"/>
    </source>
</evidence>
<dbReference type="CDD" id="cd00564">
    <property type="entry name" value="TMP_TenI"/>
    <property type="match status" value="1"/>
</dbReference>
<dbReference type="PROSITE" id="PS00893">
    <property type="entry name" value="NUDIX_BOX"/>
    <property type="match status" value="1"/>
</dbReference>
<dbReference type="InterPro" id="IPR020084">
    <property type="entry name" value="NUDIX_hydrolase_CS"/>
</dbReference>
<dbReference type="Gene3D" id="3.90.79.10">
    <property type="entry name" value="Nucleoside Triphosphate Pyrophosphohydrolase"/>
    <property type="match status" value="1"/>
</dbReference>
<dbReference type="SUPFAM" id="SSF55811">
    <property type="entry name" value="Nudix"/>
    <property type="match status" value="1"/>
</dbReference>
<evidence type="ECO:0000313" key="19">
    <source>
        <dbReference type="Proteomes" id="UP000651010"/>
    </source>
</evidence>
<dbReference type="Gene3D" id="3.20.20.70">
    <property type="entry name" value="Aldolase class I"/>
    <property type="match status" value="1"/>
</dbReference>
<dbReference type="NCBIfam" id="NF006530">
    <property type="entry name" value="PRK08999.1"/>
    <property type="match status" value="1"/>
</dbReference>
<dbReference type="Pfam" id="PF14815">
    <property type="entry name" value="NUDIX_4"/>
    <property type="match status" value="1"/>
</dbReference>
<dbReference type="SUPFAM" id="SSF51391">
    <property type="entry name" value="Thiamin phosphate synthase"/>
    <property type="match status" value="1"/>
</dbReference>
<dbReference type="InterPro" id="IPR013785">
    <property type="entry name" value="Aldolase_TIM"/>
</dbReference>
<evidence type="ECO:0000256" key="6">
    <source>
        <dbReference type="ARBA" id="ARBA00022763"/>
    </source>
</evidence>
<keyword evidence="7 18" id="KW-0378">Hydrolase</keyword>
<evidence type="ECO:0000256" key="13">
    <source>
        <dbReference type="ARBA" id="ARBA00040794"/>
    </source>
</evidence>
<keyword evidence="6" id="KW-0227">DNA damage</keyword>
<dbReference type="PANTHER" id="PTHR47707">
    <property type="entry name" value="8-OXO-DGTP DIPHOSPHATASE"/>
    <property type="match status" value="1"/>
</dbReference>
<evidence type="ECO:0000256" key="2">
    <source>
        <dbReference type="ARBA" id="ARBA00005582"/>
    </source>
</evidence>
<keyword evidence="3" id="KW-0515">Mutator protein</keyword>
<evidence type="ECO:0000256" key="14">
    <source>
        <dbReference type="ARBA" id="ARBA00041592"/>
    </source>
</evidence>
<keyword evidence="9" id="KW-0234">DNA repair</keyword>
<evidence type="ECO:0000256" key="10">
    <source>
        <dbReference type="ARBA" id="ARBA00035861"/>
    </source>
</evidence>
<comment type="caution">
    <text evidence="18">The sequence shown here is derived from an EMBL/GenBank/DDBJ whole genome shotgun (WGS) entry which is preliminary data.</text>
</comment>
<evidence type="ECO:0000256" key="5">
    <source>
        <dbReference type="ARBA" id="ARBA00022723"/>
    </source>
</evidence>
<keyword evidence="19" id="KW-1185">Reference proteome</keyword>
<evidence type="ECO:0000256" key="3">
    <source>
        <dbReference type="ARBA" id="ARBA00022457"/>
    </source>
</evidence>
<sequence length="317" mass="33896">MHVMAGVLRDAQGRVLLAQRPPGKHLAGMWEFPGGKLEPGELPQHALMRELHEELGIQVDPADGAPLIRVPWRYGERGLLLDAWQFTHWQGVPVSLEGQALQWMLPTAVDPAELAPADRPILQALCLPSIYAITPADVAPDQRESWRARIELALAQGVRLIQLRLPHWPLPQVRALAMSLQASVVRHGAHLLLNGDIDGARELGAGMGVHLRSAQLEALQARPLPWGQRVSCSCHTAAELARALAIGADFATLSPVAATASHPDGTPLGWAAFQQLADAASLPVYALGGVAPAQLALARAHAAQGVAGIRAFWPDLG</sequence>
<evidence type="ECO:0000256" key="11">
    <source>
        <dbReference type="ARBA" id="ARBA00036904"/>
    </source>
</evidence>
<accession>A0ABR9G8U9</accession>
<dbReference type="InterPro" id="IPR000086">
    <property type="entry name" value="NUDIX_hydrolase_dom"/>
</dbReference>
<dbReference type="InterPro" id="IPR036206">
    <property type="entry name" value="ThiamineP_synth_sf"/>
</dbReference>
<evidence type="ECO:0000256" key="15">
    <source>
        <dbReference type="ARBA" id="ARBA00041979"/>
    </source>
</evidence>
<gene>
    <name evidence="18" type="ORF">IGX34_08750</name>
</gene>
<reference evidence="18 19" key="1">
    <citation type="submission" date="2020-09" db="EMBL/GenBank/DDBJ databases">
        <title>Dyella sp. 7MK23 isolated from forest soil.</title>
        <authorList>
            <person name="Fu J."/>
        </authorList>
    </citation>
    <scope>NUCLEOTIDE SEQUENCE [LARGE SCALE GENOMIC DNA]</scope>
    <source>
        <strain evidence="18 19">7MK23</strain>
    </source>
</reference>
<protein>
    <recommendedName>
        <fullName evidence="13">8-oxo-dGTP diphosphatase</fullName>
        <ecNumber evidence="12">3.6.1.55</ecNumber>
    </recommendedName>
    <alternativeName>
        <fullName evidence="16">7,8-dihydro-8-oxoguanine-triphosphatase</fullName>
    </alternativeName>
    <alternativeName>
        <fullName evidence="15">Mutator protein MutT</fullName>
    </alternativeName>
    <alternativeName>
        <fullName evidence="14">dGTP pyrophosphohydrolase</fullName>
    </alternativeName>
</protein>
<proteinExistence type="inferred from homology"/>
<dbReference type="InterPro" id="IPR015797">
    <property type="entry name" value="NUDIX_hydrolase-like_dom_sf"/>
</dbReference>
<evidence type="ECO:0000256" key="7">
    <source>
        <dbReference type="ARBA" id="ARBA00022801"/>
    </source>
</evidence>
<dbReference type="InterPro" id="IPR022998">
    <property type="entry name" value="ThiamineP_synth_TenI"/>
</dbReference>
<dbReference type="PROSITE" id="PS51462">
    <property type="entry name" value="NUDIX"/>
    <property type="match status" value="1"/>
</dbReference>
<comment type="cofactor">
    <cofactor evidence="1">
        <name>Mg(2+)</name>
        <dbReference type="ChEBI" id="CHEBI:18420"/>
    </cofactor>
</comment>
<dbReference type="PANTHER" id="PTHR47707:SF1">
    <property type="entry name" value="NUDIX HYDROLASE FAMILY PROTEIN"/>
    <property type="match status" value="1"/>
</dbReference>
<evidence type="ECO:0000256" key="12">
    <source>
        <dbReference type="ARBA" id="ARBA00038905"/>
    </source>
</evidence>
<dbReference type="PRINTS" id="PR00502">
    <property type="entry name" value="NUDIXFAMILY"/>
</dbReference>
<dbReference type="InterPro" id="IPR020476">
    <property type="entry name" value="Nudix_hydrolase"/>
</dbReference>
<evidence type="ECO:0000256" key="8">
    <source>
        <dbReference type="ARBA" id="ARBA00022842"/>
    </source>
</evidence>
<organism evidence="18 19">
    <name type="scientific">Dyella acidiphila</name>
    <dbReference type="NCBI Taxonomy" id="2775866"/>
    <lineage>
        <taxon>Bacteria</taxon>
        <taxon>Pseudomonadati</taxon>
        <taxon>Pseudomonadota</taxon>
        <taxon>Gammaproteobacteria</taxon>
        <taxon>Lysobacterales</taxon>
        <taxon>Rhodanobacteraceae</taxon>
        <taxon>Dyella</taxon>
    </lineage>
</organism>
<dbReference type="EMBL" id="JACZZA010000004">
    <property type="protein sequence ID" value="MBE1160477.1"/>
    <property type="molecule type" value="Genomic_DNA"/>
</dbReference>
<keyword evidence="5" id="KW-0479">Metal-binding</keyword>
<comment type="similarity">
    <text evidence="2">Belongs to the Nudix hydrolase family.</text>
</comment>
<evidence type="ECO:0000313" key="18">
    <source>
        <dbReference type="EMBL" id="MBE1160477.1"/>
    </source>
</evidence>
<comment type="catalytic activity">
    <reaction evidence="10">
        <text>8-oxo-dGTP + H2O = 8-oxo-dGMP + diphosphate + H(+)</text>
        <dbReference type="Rhea" id="RHEA:31575"/>
        <dbReference type="ChEBI" id="CHEBI:15377"/>
        <dbReference type="ChEBI" id="CHEBI:15378"/>
        <dbReference type="ChEBI" id="CHEBI:33019"/>
        <dbReference type="ChEBI" id="CHEBI:63224"/>
        <dbReference type="ChEBI" id="CHEBI:77896"/>
        <dbReference type="EC" id="3.6.1.55"/>
    </reaction>
</comment>
<feature type="domain" description="Nudix hydrolase" evidence="17">
    <location>
        <begin position="1"/>
        <end position="127"/>
    </location>
</feature>
<name>A0ABR9G8U9_9GAMM</name>
<dbReference type="InterPro" id="IPR047127">
    <property type="entry name" value="MutT-like"/>
</dbReference>
<evidence type="ECO:0000256" key="16">
    <source>
        <dbReference type="ARBA" id="ARBA00042798"/>
    </source>
</evidence>
<dbReference type="InterPro" id="IPR029119">
    <property type="entry name" value="MutY_C"/>
</dbReference>
<dbReference type="EC" id="3.6.1.55" evidence="12"/>
<dbReference type="GO" id="GO:0016787">
    <property type="term" value="F:hydrolase activity"/>
    <property type="evidence" value="ECO:0007669"/>
    <property type="project" value="UniProtKB-KW"/>
</dbReference>
<evidence type="ECO:0000256" key="9">
    <source>
        <dbReference type="ARBA" id="ARBA00023204"/>
    </source>
</evidence>
<keyword evidence="4" id="KW-0235">DNA replication</keyword>
<comment type="catalytic activity">
    <reaction evidence="11">
        <text>8-oxo-GTP + H2O = 8-oxo-GMP + diphosphate + H(+)</text>
        <dbReference type="Rhea" id="RHEA:67616"/>
        <dbReference type="ChEBI" id="CHEBI:15377"/>
        <dbReference type="ChEBI" id="CHEBI:15378"/>
        <dbReference type="ChEBI" id="CHEBI:33019"/>
        <dbReference type="ChEBI" id="CHEBI:143553"/>
        <dbReference type="ChEBI" id="CHEBI:145694"/>
    </reaction>
</comment>
<dbReference type="Proteomes" id="UP000651010">
    <property type="component" value="Unassembled WGS sequence"/>
</dbReference>
<keyword evidence="8" id="KW-0460">Magnesium</keyword>
<evidence type="ECO:0000256" key="1">
    <source>
        <dbReference type="ARBA" id="ARBA00001946"/>
    </source>
</evidence>
<evidence type="ECO:0000256" key="4">
    <source>
        <dbReference type="ARBA" id="ARBA00022705"/>
    </source>
</evidence>